<name>A0A922HUE2_DERFA</name>
<evidence type="ECO:0000313" key="3">
    <source>
        <dbReference type="Proteomes" id="UP000790347"/>
    </source>
</evidence>
<dbReference type="AlphaFoldDB" id="A0A922HUE2"/>
<dbReference type="Proteomes" id="UP000790347">
    <property type="component" value="Unassembled WGS sequence"/>
</dbReference>
<sequence>MADLFAKEATMLPFFDYDLCPVSFGKSIVKNIARYNWNQNWLTSENGRRTKHMTNEFILGEKSKYVHQDRIRETDDVEIKALLDDNVHDDDDQEFLLNLNIDDDNEISESPSNAENLKDLADETSSATNMHESIFLNNLMNSTWKEYYEKLLFDINWLRYQENTNMQTINKIVSMVIKHCLQHLPTHLDERRKIFENMISLSGCKYKFNQFIENLPTYIPAGNSDLKFSWVKPSDVCRLILSNKSIMERVNSSTSTSDSANNDSKKTEVHHWNSDPGVHFKMVPKYNGQNFAEWKSE</sequence>
<gene>
    <name evidence="2" type="ORF">DERF_009184</name>
</gene>
<feature type="compositionally biased region" description="Basic and acidic residues" evidence="1">
    <location>
        <begin position="263"/>
        <end position="273"/>
    </location>
</feature>
<reference evidence="2" key="2">
    <citation type="journal article" date="2022" name="Res Sq">
        <title>Comparative Genomics Reveals Insights into the Divergent Evolution of Astigmatic Mites and Household Pest Adaptations.</title>
        <authorList>
            <person name="Xiong Q."/>
            <person name="Wan A.T.-Y."/>
            <person name="Liu X.-Y."/>
            <person name="Fung C.S.-H."/>
            <person name="Xiao X."/>
            <person name="Malainual N."/>
            <person name="Hou J."/>
            <person name="Wang L."/>
            <person name="Wang M."/>
            <person name="Yang K."/>
            <person name="Cui Y."/>
            <person name="Leung E."/>
            <person name="Nong W."/>
            <person name="Shin S.-K."/>
            <person name="Au S."/>
            <person name="Jeong K.Y."/>
            <person name="Chew F.T."/>
            <person name="Hui J."/>
            <person name="Leung T.F."/>
            <person name="Tungtrongchitr A."/>
            <person name="Zhong N."/>
            <person name="Liu Z."/>
            <person name="Tsui S."/>
        </authorList>
    </citation>
    <scope>NUCLEOTIDE SEQUENCE</scope>
    <source>
        <strain evidence="2">Derf</strain>
        <tissue evidence="2">Whole organism</tissue>
    </source>
</reference>
<evidence type="ECO:0000256" key="1">
    <source>
        <dbReference type="SAM" id="MobiDB-lite"/>
    </source>
</evidence>
<protein>
    <submittedName>
        <fullName evidence="2">Uncharacterized protein</fullName>
    </submittedName>
</protein>
<proteinExistence type="predicted"/>
<reference evidence="2" key="1">
    <citation type="submission" date="2013-05" db="EMBL/GenBank/DDBJ databases">
        <authorList>
            <person name="Yim A.K.Y."/>
            <person name="Chan T.F."/>
            <person name="Ji K.M."/>
            <person name="Liu X.Y."/>
            <person name="Zhou J.W."/>
            <person name="Li R.Q."/>
            <person name="Yang K.Y."/>
            <person name="Li J."/>
            <person name="Li M."/>
            <person name="Law P.T.W."/>
            <person name="Wu Y.L."/>
            <person name="Cai Z.L."/>
            <person name="Qin H."/>
            <person name="Bao Y."/>
            <person name="Leung R.K.K."/>
            <person name="Ng P.K.S."/>
            <person name="Zou J."/>
            <person name="Zhong X.J."/>
            <person name="Ran P.X."/>
            <person name="Zhong N.S."/>
            <person name="Liu Z.G."/>
            <person name="Tsui S.K.W."/>
        </authorList>
    </citation>
    <scope>NUCLEOTIDE SEQUENCE</scope>
    <source>
        <strain evidence="2">Derf</strain>
        <tissue evidence="2">Whole organism</tissue>
    </source>
</reference>
<keyword evidence="3" id="KW-1185">Reference proteome</keyword>
<accession>A0A922HUE2</accession>
<comment type="caution">
    <text evidence="2">The sequence shown here is derived from an EMBL/GenBank/DDBJ whole genome shotgun (WGS) entry which is preliminary data.</text>
</comment>
<organism evidence="2 3">
    <name type="scientific">Dermatophagoides farinae</name>
    <name type="common">American house dust mite</name>
    <dbReference type="NCBI Taxonomy" id="6954"/>
    <lineage>
        <taxon>Eukaryota</taxon>
        <taxon>Metazoa</taxon>
        <taxon>Ecdysozoa</taxon>
        <taxon>Arthropoda</taxon>
        <taxon>Chelicerata</taxon>
        <taxon>Arachnida</taxon>
        <taxon>Acari</taxon>
        <taxon>Acariformes</taxon>
        <taxon>Sarcoptiformes</taxon>
        <taxon>Astigmata</taxon>
        <taxon>Psoroptidia</taxon>
        <taxon>Analgoidea</taxon>
        <taxon>Pyroglyphidae</taxon>
        <taxon>Dermatophagoidinae</taxon>
        <taxon>Dermatophagoides</taxon>
    </lineage>
</organism>
<feature type="region of interest" description="Disordered" evidence="1">
    <location>
        <begin position="251"/>
        <end position="273"/>
    </location>
</feature>
<dbReference type="EMBL" id="ASGP02000004">
    <property type="protein sequence ID" value="KAH9510674.1"/>
    <property type="molecule type" value="Genomic_DNA"/>
</dbReference>
<evidence type="ECO:0000313" key="2">
    <source>
        <dbReference type="EMBL" id="KAH9510674.1"/>
    </source>
</evidence>
<feature type="compositionally biased region" description="Low complexity" evidence="1">
    <location>
        <begin position="251"/>
        <end position="262"/>
    </location>
</feature>